<gene>
    <name evidence="2" type="ORF">PIB30_066840</name>
</gene>
<sequence>MNTNGSALSRKNRKEIMNEKSKRPRICGSSACFHGETQPAAKTHNTNQPMLSKCLVEGVHHSATNNNERQELVATGRNQQQQCSHDINNFRSHEISNFSSQKSTITNFRLSGSPSGSKLLRTSHQKENTIVNIISPEANHHASLGVLLLGKGHHCPSLILTTSQMQQDIKVH</sequence>
<evidence type="ECO:0000256" key="1">
    <source>
        <dbReference type="SAM" id="MobiDB-lite"/>
    </source>
</evidence>
<dbReference type="EMBL" id="JASCZI010030896">
    <property type="protein sequence ID" value="MED6125246.1"/>
    <property type="molecule type" value="Genomic_DNA"/>
</dbReference>
<organism evidence="2 3">
    <name type="scientific">Stylosanthes scabra</name>
    <dbReference type="NCBI Taxonomy" id="79078"/>
    <lineage>
        <taxon>Eukaryota</taxon>
        <taxon>Viridiplantae</taxon>
        <taxon>Streptophyta</taxon>
        <taxon>Embryophyta</taxon>
        <taxon>Tracheophyta</taxon>
        <taxon>Spermatophyta</taxon>
        <taxon>Magnoliopsida</taxon>
        <taxon>eudicotyledons</taxon>
        <taxon>Gunneridae</taxon>
        <taxon>Pentapetalae</taxon>
        <taxon>rosids</taxon>
        <taxon>fabids</taxon>
        <taxon>Fabales</taxon>
        <taxon>Fabaceae</taxon>
        <taxon>Papilionoideae</taxon>
        <taxon>50 kb inversion clade</taxon>
        <taxon>dalbergioids sensu lato</taxon>
        <taxon>Dalbergieae</taxon>
        <taxon>Pterocarpus clade</taxon>
        <taxon>Stylosanthes</taxon>
    </lineage>
</organism>
<protein>
    <submittedName>
        <fullName evidence="2">Uncharacterized protein</fullName>
    </submittedName>
</protein>
<comment type="caution">
    <text evidence="2">The sequence shown here is derived from an EMBL/GenBank/DDBJ whole genome shotgun (WGS) entry which is preliminary data.</text>
</comment>
<proteinExistence type="predicted"/>
<accession>A0ABU6RME2</accession>
<dbReference type="Proteomes" id="UP001341840">
    <property type="component" value="Unassembled WGS sequence"/>
</dbReference>
<name>A0ABU6RME2_9FABA</name>
<keyword evidence="3" id="KW-1185">Reference proteome</keyword>
<evidence type="ECO:0000313" key="3">
    <source>
        <dbReference type="Proteomes" id="UP001341840"/>
    </source>
</evidence>
<feature type="region of interest" description="Disordered" evidence="1">
    <location>
        <begin position="1"/>
        <end position="23"/>
    </location>
</feature>
<evidence type="ECO:0000313" key="2">
    <source>
        <dbReference type="EMBL" id="MED6125246.1"/>
    </source>
</evidence>
<reference evidence="2 3" key="1">
    <citation type="journal article" date="2023" name="Plants (Basel)">
        <title>Bridging the Gap: Combining Genomics and Transcriptomics Approaches to Understand Stylosanthes scabra, an Orphan Legume from the Brazilian Caatinga.</title>
        <authorList>
            <person name="Ferreira-Neto J.R.C."/>
            <person name="da Silva M.D."/>
            <person name="Binneck E."/>
            <person name="de Melo N.F."/>
            <person name="da Silva R.H."/>
            <person name="de Melo A.L.T.M."/>
            <person name="Pandolfi V."/>
            <person name="Bustamante F.O."/>
            <person name="Brasileiro-Vidal A.C."/>
            <person name="Benko-Iseppon A.M."/>
        </authorList>
    </citation>
    <scope>NUCLEOTIDE SEQUENCE [LARGE SCALE GENOMIC DNA]</scope>
    <source>
        <tissue evidence="2">Leaves</tissue>
    </source>
</reference>